<gene>
    <name evidence="1" type="ORF">AVEN_122911_1</name>
</gene>
<evidence type="ECO:0000313" key="1">
    <source>
        <dbReference type="EMBL" id="GBO21341.1"/>
    </source>
</evidence>
<keyword evidence="2" id="KW-1185">Reference proteome</keyword>
<organism evidence="1 2">
    <name type="scientific">Araneus ventricosus</name>
    <name type="common">Orbweaver spider</name>
    <name type="synonym">Epeira ventricosa</name>
    <dbReference type="NCBI Taxonomy" id="182803"/>
    <lineage>
        <taxon>Eukaryota</taxon>
        <taxon>Metazoa</taxon>
        <taxon>Ecdysozoa</taxon>
        <taxon>Arthropoda</taxon>
        <taxon>Chelicerata</taxon>
        <taxon>Arachnida</taxon>
        <taxon>Araneae</taxon>
        <taxon>Araneomorphae</taxon>
        <taxon>Entelegynae</taxon>
        <taxon>Araneoidea</taxon>
        <taxon>Araneidae</taxon>
        <taxon>Araneus</taxon>
    </lineage>
</organism>
<name>A0A4Y2V9U0_ARAVE</name>
<dbReference type="EMBL" id="BGPR01044548">
    <property type="protein sequence ID" value="GBO21341.1"/>
    <property type="molecule type" value="Genomic_DNA"/>
</dbReference>
<reference evidence="1 2" key="1">
    <citation type="journal article" date="2019" name="Sci. Rep.">
        <title>Orb-weaving spider Araneus ventricosus genome elucidates the spidroin gene catalogue.</title>
        <authorList>
            <person name="Kono N."/>
            <person name="Nakamura H."/>
            <person name="Ohtoshi R."/>
            <person name="Moran D.A.P."/>
            <person name="Shinohara A."/>
            <person name="Yoshida Y."/>
            <person name="Fujiwara M."/>
            <person name="Mori M."/>
            <person name="Tomita M."/>
            <person name="Arakawa K."/>
        </authorList>
    </citation>
    <scope>NUCLEOTIDE SEQUENCE [LARGE SCALE GENOMIC DNA]</scope>
</reference>
<evidence type="ECO:0000313" key="2">
    <source>
        <dbReference type="Proteomes" id="UP000499080"/>
    </source>
</evidence>
<proteinExistence type="predicted"/>
<sequence>MVNKPVNLYRLNVLPMVWRGDFEIWIRFRYHARHLTKVQNHEVRLEMPFTLSQNLGARGGLVAITRILGRRVQSSKSDFNDDPPCMGLLHVKSNIVAKRPRNGVVRKFGEGVPAHVSSSSFHFGSK</sequence>
<comment type="caution">
    <text evidence="1">The sequence shown here is derived from an EMBL/GenBank/DDBJ whole genome shotgun (WGS) entry which is preliminary data.</text>
</comment>
<dbReference type="Proteomes" id="UP000499080">
    <property type="component" value="Unassembled WGS sequence"/>
</dbReference>
<accession>A0A4Y2V9U0</accession>
<protein>
    <submittedName>
        <fullName evidence="1">Uncharacterized protein</fullName>
    </submittedName>
</protein>
<dbReference type="AlphaFoldDB" id="A0A4Y2V9U0"/>